<proteinExistence type="predicted"/>
<dbReference type="Pfam" id="PF13639">
    <property type="entry name" value="zf-RING_2"/>
    <property type="match status" value="1"/>
</dbReference>
<sequence length="380" mass="41798">MANADNQQTWVPYEPTKDCTQGLCSVYCPQWCYLFFPPPPPFELSDDSSGPTFSPLVIAIIGILAGAFLLVSYYAVISKYCGSFDSLRRRLHGHGGVHDRELEDGLGQSRRDEPGHVSPSDGLDEALINKIAVCKYRRGDGLVDGTDCSVCLSEFREDESLRLLPKCSHAFHVQCIDTWLKSHSSCPLCRANIVSVDPLSPPPPLPLPAPPELESMPAVAEGEHLEEMVVIIEDLDRGGEEETQLRNDGDVPAKEQSHPSQVLCNQERMEESDSIIEIRDDAVFQPIRRSFSMDSLHRGRVSIAEVLQMSMEDEFLAAKDHGSLVGIGSSTRCGGEQSKAGSRTRGLHCVMSPVPMKRSSSSGRFCFTRHGRGKDCVLPV</sequence>
<keyword evidence="11 15" id="KW-1133">Transmembrane helix</keyword>
<evidence type="ECO:0000256" key="1">
    <source>
        <dbReference type="ARBA" id="ARBA00000900"/>
    </source>
</evidence>
<dbReference type="GO" id="GO:0008270">
    <property type="term" value="F:zinc ion binding"/>
    <property type="evidence" value="ECO:0007669"/>
    <property type="project" value="UniProtKB-KW"/>
</dbReference>
<evidence type="ECO:0000313" key="17">
    <source>
        <dbReference type="Proteomes" id="UP000504607"/>
    </source>
</evidence>
<dbReference type="GO" id="GO:0016020">
    <property type="term" value="C:membrane"/>
    <property type="evidence" value="ECO:0007669"/>
    <property type="project" value="UniProtKB-SubCell"/>
</dbReference>
<keyword evidence="17" id="KW-1185">Reference proteome</keyword>
<evidence type="ECO:0000256" key="15">
    <source>
        <dbReference type="SAM" id="Phobius"/>
    </source>
</evidence>
<dbReference type="GO" id="GO:0016567">
    <property type="term" value="P:protein ubiquitination"/>
    <property type="evidence" value="ECO:0007669"/>
    <property type="project" value="UniProtKB-UniPathway"/>
</dbReference>
<dbReference type="InterPro" id="IPR044600">
    <property type="entry name" value="ATL1/ATL16-like"/>
</dbReference>
<dbReference type="KEGG" id="egu:105043912"/>
<feature type="transmembrane region" description="Helical" evidence="15">
    <location>
        <begin position="53"/>
        <end position="76"/>
    </location>
</feature>
<evidence type="ECO:0000256" key="3">
    <source>
        <dbReference type="ARBA" id="ARBA00004906"/>
    </source>
</evidence>
<feature type="compositionally biased region" description="Basic and acidic residues" evidence="14">
    <location>
        <begin position="97"/>
        <end position="115"/>
    </location>
</feature>
<comment type="subcellular location">
    <subcellularLocation>
        <location evidence="2">Membrane</location>
        <topology evidence="2">Single-pass membrane protein</topology>
    </subcellularLocation>
</comment>
<evidence type="ECO:0000256" key="11">
    <source>
        <dbReference type="ARBA" id="ARBA00022989"/>
    </source>
</evidence>
<evidence type="ECO:0000256" key="5">
    <source>
        <dbReference type="ARBA" id="ARBA00022679"/>
    </source>
</evidence>
<dbReference type="InParanoid" id="A0A6I9R3L5"/>
<dbReference type="UniPathway" id="UPA00143"/>
<dbReference type="FunCoup" id="A0A6I9R3L5">
    <property type="interactions" value="1601"/>
</dbReference>
<evidence type="ECO:0000256" key="8">
    <source>
        <dbReference type="ARBA" id="ARBA00022771"/>
    </source>
</evidence>
<keyword evidence="12 15" id="KW-0472">Membrane</keyword>
<organism evidence="17 18">
    <name type="scientific">Elaeis guineensis var. tenera</name>
    <name type="common">Oil palm</name>
    <dbReference type="NCBI Taxonomy" id="51953"/>
    <lineage>
        <taxon>Eukaryota</taxon>
        <taxon>Viridiplantae</taxon>
        <taxon>Streptophyta</taxon>
        <taxon>Embryophyta</taxon>
        <taxon>Tracheophyta</taxon>
        <taxon>Spermatophyta</taxon>
        <taxon>Magnoliopsida</taxon>
        <taxon>Liliopsida</taxon>
        <taxon>Arecaceae</taxon>
        <taxon>Arecoideae</taxon>
        <taxon>Cocoseae</taxon>
        <taxon>Elaeidinae</taxon>
        <taxon>Elaeis</taxon>
    </lineage>
</organism>
<accession>A0A6I9R3L5</accession>
<dbReference type="PROSITE" id="PS50089">
    <property type="entry name" value="ZF_RING_2"/>
    <property type="match status" value="1"/>
</dbReference>
<dbReference type="SMART" id="SM00184">
    <property type="entry name" value="RING"/>
    <property type="match status" value="1"/>
</dbReference>
<dbReference type="Gene3D" id="3.30.40.10">
    <property type="entry name" value="Zinc/RING finger domain, C3HC4 (zinc finger)"/>
    <property type="match status" value="1"/>
</dbReference>
<evidence type="ECO:0000256" key="7">
    <source>
        <dbReference type="ARBA" id="ARBA00022723"/>
    </source>
</evidence>
<evidence type="ECO:0000256" key="6">
    <source>
        <dbReference type="ARBA" id="ARBA00022692"/>
    </source>
</evidence>
<evidence type="ECO:0000256" key="10">
    <source>
        <dbReference type="ARBA" id="ARBA00022833"/>
    </source>
</evidence>
<feature type="domain" description="RING-type" evidence="16">
    <location>
        <begin position="148"/>
        <end position="190"/>
    </location>
</feature>
<comment type="catalytic activity">
    <reaction evidence="1">
        <text>S-ubiquitinyl-[E2 ubiquitin-conjugating enzyme]-L-cysteine + [acceptor protein]-L-lysine = [E2 ubiquitin-conjugating enzyme]-L-cysteine + N(6)-ubiquitinyl-[acceptor protein]-L-lysine.</text>
        <dbReference type="EC" id="2.3.2.27"/>
    </reaction>
</comment>
<keyword evidence="8 13" id="KW-0863">Zinc-finger</keyword>
<keyword evidence="6 15" id="KW-0812">Transmembrane</keyword>
<dbReference type="RefSeq" id="XP_010919941.1">
    <property type="nucleotide sequence ID" value="XM_010921639.3"/>
</dbReference>
<dbReference type="InterPro" id="IPR013083">
    <property type="entry name" value="Znf_RING/FYVE/PHD"/>
</dbReference>
<name>A0A6I9R3L5_ELAGV</name>
<keyword evidence="7" id="KW-0479">Metal-binding</keyword>
<evidence type="ECO:0000256" key="2">
    <source>
        <dbReference type="ARBA" id="ARBA00004167"/>
    </source>
</evidence>
<evidence type="ECO:0000313" key="18">
    <source>
        <dbReference type="RefSeq" id="XP_010919941.1"/>
    </source>
</evidence>
<dbReference type="OrthoDB" id="9984778at2759"/>
<protein>
    <recommendedName>
        <fullName evidence="4">RING-type E3 ubiquitin transferase</fullName>
        <ecNumber evidence="4">2.3.2.27</ecNumber>
    </recommendedName>
</protein>
<dbReference type="GO" id="GO:0061630">
    <property type="term" value="F:ubiquitin protein ligase activity"/>
    <property type="evidence" value="ECO:0007669"/>
    <property type="project" value="UniProtKB-EC"/>
</dbReference>
<evidence type="ECO:0000256" key="4">
    <source>
        <dbReference type="ARBA" id="ARBA00012483"/>
    </source>
</evidence>
<dbReference type="FunFam" id="3.30.40.10:FF:000233">
    <property type="entry name" value="RING-H2 finger protein ATL54"/>
    <property type="match status" value="1"/>
</dbReference>
<keyword evidence="5" id="KW-0808">Transferase</keyword>
<gene>
    <name evidence="18" type="primary">LOC105043912</name>
</gene>
<dbReference type="AlphaFoldDB" id="A0A6I9R3L5"/>
<dbReference type="PANTHER" id="PTHR46913:SF22">
    <property type="entry name" value="RING-TYPE E3 UBIQUITIN TRANSFERASE"/>
    <property type="match status" value="1"/>
</dbReference>
<reference evidence="18" key="1">
    <citation type="submission" date="2025-08" db="UniProtKB">
        <authorList>
            <consortium name="RefSeq"/>
        </authorList>
    </citation>
    <scope>IDENTIFICATION</scope>
</reference>
<dbReference type="EC" id="2.3.2.27" evidence="4"/>
<dbReference type="SUPFAM" id="SSF57850">
    <property type="entry name" value="RING/U-box"/>
    <property type="match status" value="1"/>
</dbReference>
<dbReference type="PANTHER" id="PTHR46913">
    <property type="entry name" value="RING-H2 FINGER PROTEIN ATL16"/>
    <property type="match status" value="1"/>
</dbReference>
<dbReference type="InterPro" id="IPR001841">
    <property type="entry name" value="Znf_RING"/>
</dbReference>
<dbReference type="GeneID" id="105043912"/>
<evidence type="ECO:0000256" key="13">
    <source>
        <dbReference type="PROSITE-ProRule" id="PRU00175"/>
    </source>
</evidence>
<feature type="region of interest" description="Disordered" evidence="14">
    <location>
        <begin position="239"/>
        <end position="269"/>
    </location>
</feature>
<feature type="compositionally biased region" description="Basic and acidic residues" evidence="14">
    <location>
        <begin position="239"/>
        <end position="257"/>
    </location>
</feature>
<evidence type="ECO:0000256" key="9">
    <source>
        <dbReference type="ARBA" id="ARBA00022786"/>
    </source>
</evidence>
<comment type="pathway">
    <text evidence="3">Protein modification; protein ubiquitination.</text>
</comment>
<evidence type="ECO:0000256" key="14">
    <source>
        <dbReference type="SAM" id="MobiDB-lite"/>
    </source>
</evidence>
<evidence type="ECO:0000259" key="16">
    <source>
        <dbReference type="PROSITE" id="PS50089"/>
    </source>
</evidence>
<dbReference type="CDD" id="cd16461">
    <property type="entry name" value="RING-H2_EL5-like"/>
    <property type="match status" value="1"/>
</dbReference>
<evidence type="ECO:0000256" key="12">
    <source>
        <dbReference type="ARBA" id="ARBA00023136"/>
    </source>
</evidence>
<feature type="region of interest" description="Disordered" evidence="14">
    <location>
        <begin position="97"/>
        <end position="122"/>
    </location>
</feature>
<keyword evidence="10" id="KW-0862">Zinc</keyword>
<dbReference type="Proteomes" id="UP000504607">
    <property type="component" value="Chromosome 4"/>
</dbReference>
<keyword evidence="9" id="KW-0833">Ubl conjugation pathway</keyword>